<sequence length="123" mass="12628">MERSLLAAVLLGVLAVAFPGAAAAVGTQPGAMAKASREPSPHVSLSCAPLFLCSCLTPTITRELQLQVVLQQTPPSASGSSQAAACSLLHERRRPPGSRLHSSAVRTVSPGIALPLSPEVLIK</sequence>
<protein>
    <submittedName>
        <fullName evidence="2">Os07g0556500 protein</fullName>
    </submittedName>
</protein>
<proteinExistence type="predicted"/>
<dbReference type="EMBL" id="AP008213">
    <property type="protein sequence ID" value="BAH93984.1"/>
    <property type="molecule type" value="Genomic_DNA"/>
</dbReference>
<feature type="chain" id="PRO_5002978952" evidence="1">
    <location>
        <begin position="24"/>
        <end position="123"/>
    </location>
</feature>
<dbReference type="AlphaFoldDB" id="C7J4Q5"/>
<dbReference type="KEGG" id="dosa:Os07g0556500"/>
<evidence type="ECO:0000313" key="2">
    <source>
        <dbReference type="EMBL" id="BAH93984.1"/>
    </source>
</evidence>
<reference evidence="3" key="2">
    <citation type="journal article" date="2008" name="Nucleic Acids Res.">
        <title>The rice annotation project database (RAP-DB): 2008 update.</title>
        <authorList>
            <consortium name="The rice annotation project (RAP)"/>
        </authorList>
    </citation>
    <scope>GENOME REANNOTATION</scope>
    <source>
        <strain evidence="3">cv. Nipponbare</strain>
    </source>
</reference>
<keyword evidence="1" id="KW-0732">Signal</keyword>
<evidence type="ECO:0000256" key="1">
    <source>
        <dbReference type="SAM" id="SignalP"/>
    </source>
</evidence>
<reference evidence="2 3" key="1">
    <citation type="journal article" date="2005" name="Nature">
        <title>The map-based sequence of the rice genome.</title>
        <authorList>
            <consortium name="International rice genome sequencing project (IRGSP)"/>
            <person name="Matsumoto T."/>
            <person name="Wu J."/>
            <person name="Kanamori H."/>
            <person name="Katayose Y."/>
            <person name="Fujisawa M."/>
            <person name="Namiki N."/>
            <person name="Mizuno H."/>
            <person name="Yamamoto K."/>
            <person name="Antonio B.A."/>
            <person name="Baba T."/>
            <person name="Sakata K."/>
            <person name="Nagamura Y."/>
            <person name="Aoki H."/>
            <person name="Arikawa K."/>
            <person name="Arita K."/>
            <person name="Bito T."/>
            <person name="Chiden Y."/>
            <person name="Fujitsuka N."/>
            <person name="Fukunaka R."/>
            <person name="Hamada M."/>
            <person name="Harada C."/>
            <person name="Hayashi A."/>
            <person name="Hijishita S."/>
            <person name="Honda M."/>
            <person name="Hosokawa S."/>
            <person name="Ichikawa Y."/>
            <person name="Idonuma A."/>
            <person name="Iijima M."/>
            <person name="Ikeda M."/>
            <person name="Ikeno M."/>
            <person name="Ito K."/>
            <person name="Ito S."/>
            <person name="Ito T."/>
            <person name="Ito Y."/>
            <person name="Ito Y."/>
            <person name="Iwabuchi A."/>
            <person name="Kamiya K."/>
            <person name="Karasawa W."/>
            <person name="Kurita K."/>
            <person name="Katagiri S."/>
            <person name="Kikuta A."/>
            <person name="Kobayashi H."/>
            <person name="Kobayashi N."/>
            <person name="Machita K."/>
            <person name="Maehara T."/>
            <person name="Masukawa M."/>
            <person name="Mizubayashi T."/>
            <person name="Mukai Y."/>
            <person name="Nagasaki H."/>
            <person name="Nagata Y."/>
            <person name="Naito S."/>
            <person name="Nakashima M."/>
            <person name="Nakama Y."/>
            <person name="Nakamichi Y."/>
            <person name="Nakamura M."/>
            <person name="Meguro A."/>
            <person name="Negishi M."/>
            <person name="Ohta I."/>
            <person name="Ohta T."/>
            <person name="Okamoto M."/>
            <person name="Ono N."/>
            <person name="Saji S."/>
            <person name="Sakaguchi M."/>
            <person name="Sakai K."/>
            <person name="Shibata M."/>
            <person name="Shimokawa T."/>
            <person name="Song J."/>
            <person name="Takazaki Y."/>
            <person name="Terasawa K."/>
            <person name="Tsugane M."/>
            <person name="Tsuji K."/>
            <person name="Ueda S."/>
            <person name="Waki K."/>
            <person name="Yamagata H."/>
            <person name="Yamamoto M."/>
            <person name="Yamamoto S."/>
            <person name="Yamane H."/>
            <person name="Yoshiki S."/>
            <person name="Yoshihara R."/>
            <person name="Yukawa K."/>
            <person name="Zhong H."/>
            <person name="Yano M."/>
            <person name="Yuan Q."/>
            <person name="Ouyang S."/>
            <person name="Liu J."/>
            <person name="Jones K.M."/>
            <person name="Gansberger K."/>
            <person name="Moffat K."/>
            <person name="Hill J."/>
            <person name="Bera J."/>
            <person name="Fadrosh D."/>
            <person name="Jin S."/>
            <person name="Johri S."/>
            <person name="Kim M."/>
            <person name="Overton L."/>
            <person name="Reardon M."/>
            <person name="Tsitrin T."/>
            <person name="Vuong H."/>
            <person name="Weaver B."/>
            <person name="Ciecko A."/>
            <person name="Tallon L."/>
            <person name="Jackson J."/>
            <person name="Pai G."/>
            <person name="Aken S.V."/>
            <person name="Utterback T."/>
            <person name="Reidmuller S."/>
            <person name="Feldblyum T."/>
            <person name="Hsiao J."/>
            <person name="Zismann V."/>
            <person name="Iobst S."/>
            <person name="de Vazeille A.R."/>
            <person name="Buell C.R."/>
            <person name="Ying K."/>
            <person name="Li Y."/>
            <person name="Lu T."/>
            <person name="Huang Y."/>
            <person name="Zhao Q."/>
            <person name="Feng Q."/>
            <person name="Zhang L."/>
            <person name="Zhu J."/>
            <person name="Weng Q."/>
            <person name="Mu J."/>
            <person name="Lu Y."/>
            <person name="Fan D."/>
            <person name="Liu Y."/>
            <person name="Guan J."/>
            <person name="Zhang Y."/>
            <person name="Yu S."/>
            <person name="Liu X."/>
            <person name="Zhang Y."/>
            <person name="Hong G."/>
            <person name="Han B."/>
            <person name="Choisne N."/>
            <person name="Demange N."/>
            <person name="Orjeda G."/>
            <person name="Samain S."/>
            <person name="Cattolico L."/>
            <person name="Pelletier E."/>
            <person name="Couloux A."/>
            <person name="Segurens B."/>
            <person name="Wincker P."/>
            <person name="D'Hont A."/>
            <person name="Scarpelli C."/>
            <person name="Weissenbach J."/>
            <person name="Salanoubat M."/>
            <person name="Quetier F."/>
            <person name="Yu Y."/>
            <person name="Kim H.R."/>
            <person name="Rambo T."/>
            <person name="Currie J."/>
            <person name="Collura K."/>
            <person name="Luo M."/>
            <person name="Yang T."/>
            <person name="Ammiraju J.S.S."/>
            <person name="Engler F."/>
            <person name="Soderlund C."/>
            <person name="Wing R.A."/>
            <person name="Palmer L.E."/>
            <person name="de la Bastide M."/>
            <person name="Spiegel L."/>
            <person name="Nascimento L."/>
            <person name="Zutavern T."/>
            <person name="O'Shaughnessy A."/>
            <person name="Dike S."/>
            <person name="Dedhia N."/>
            <person name="Preston R."/>
            <person name="Balija V."/>
            <person name="McCombie W.R."/>
            <person name="Chow T."/>
            <person name="Chen H."/>
            <person name="Chung M."/>
            <person name="Chen C."/>
            <person name="Shaw J."/>
            <person name="Wu H."/>
            <person name="Hsiao K."/>
            <person name="Chao Y."/>
            <person name="Chu M."/>
            <person name="Cheng C."/>
            <person name="Hour A."/>
            <person name="Lee P."/>
            <person name="Lin S."/>
            <person name="Lin Y."/>
            <person name="Liou J."/>
            <person name="Liu S."/>
            <person name="Hsing Y."/>
            <person name="Raghuvanshi S."/>
            <person name="Mohanty A."/>
            <person name="Bharti A.K."/>
            <person name="Gaur A."/>
            <person name="Gupta V."/>
            <person name="Kumar D."/>
            <person name="Ravi V."/>
            <person name="Vij S."/>
            <person name="Kapur A."/>
            <person name="Khurana P."/>
            <person name="Khurana P."/>
            <person name="Khurana J.P."/>
            <person name="Tyagi A.K."/>
            <person name="Gaikwad K."/>
            <person name="Singh A."/>
            <person name="Dalal V."/>
            <person name="Srivastava S."/>
            <person name="Dixit A."/>
            <person name="Pal A.K."/>
            <person name="Ghazi I.A."/>
            <person name="Yadav M."/>
            <person name="Pandit A."/>
            <person name="Bhargava A."/>
            <person name="Sureshbabu K."/>
            <person name="Batra K."/>
            <person name="Sharma T.R."/>
            <person name="Mohapatra T."/>
            <person name="Singh N.K."/>
            <person name="Messing J."/>
            <person name="Nelson A.B."/>
            <person name="Fuks G."/>
            <person name="Kavchok S."/>
            <person name="Keizer G."/>
            <person name="Linton E."/>
            <person name="Llaca V."/>
            <person name="Song R."/>
            <person name="Tanyolac B."/>
            <person name="Young S."/>
            <person name="Ho-Il K."/>
            <person name="Hahn J.H."/>
            <person name="Sangsakoo G."/>
            <person name="Vanavichit A."/>
            <person name="de Mattos Luiz.A.T."/>
            <person name="Zimmer P.D."/>
            <person name="Malone G."/>
            <person name="Dellagostin O."/>
            <person name="de Oliveira A.C."/>
            <person name="Bevan M."/>
            <person name="Bancroft I."/>
            <person name="Minx P."/>
            <person name="Cordum H."/>
            <person name="Wilson R."/>
            <person name="Cheng Z."/>
            <person name="Jin W."/>
            <person name="Jiang J."/>
            <person name="Leong S.A."/>
            <person name="Iwama H."/>
            <person name="Gojobori T."/>
            <person name="Itoh T."/>
            <person name="Niimura Y."/>
            <person name="Fujii Y."/>
            <person name="Habara T."/>
            <person name="Sakai H."/>
            <person name="Sato Y."/>
            <person name="Wilson G."/>
            <person name="Kumar K."/>
            <person name="McCouch S."/>
            <person name="Juretic N."/>
            <person name="Hoen D."/>
            <person name="Wright S."/>
            <person name="Bruskiewich R."/>
            <person name="Bureau T."/>
            <person name="Miyao A."/>
            <person name="Hirochika H."/>
            <person name="Nishikawa T."/>
            <person name="Kadowaki K."/>
            <person name="Sugiura M."/>
            <person name="Burr B."/>
            <person name="Sasaki T."/>
        </authorList>
    </citation>
    <scope>NUCLEOTIDE SEQUENCE [LARGE SCALE GENOMIC DNA]</scope>
    <source>
        <strain evidence="3">cv. Nipponbare</strain>
    </source>
</reference>
<organism evidence="2 3">
    <name type="scientific">Oryza sativa subsp. japonica</name>
    <name type="common">Rice</name>
    <dbReference type="NCBI Taxonomy" id="39947"/>
    <lineage>
        <taxon>Eukaryota</taxon>
        <taxon>Viridiplantae</taxon>
        <taxon>Streptophyta</taxon>
        <taxon>Embryophyta</taxon>
        <taxon>Tracheophyta</taxon>
        <taxon>Spermatophyta</taxon>
        <taxon>Magnoliopsida</taxon>
        <taxon>Liliopsida</taxon>
        <taxon>Poales</taxon>
        <taxon>Poaceae</taxon>
        <taxon>BOP clade</taxon>
        <taxon>Oryzoideae</taxon>
        <taxon>Oryzeae</taxon>
        <taxon>Oryzinae</taxon>
        <taxon>Oryza</taxon>
        <taxon>Oryza sativa</taxon>
    </lineage>
</organism>
<name>C7J4Q5_ORYSJ</name>
<evidence type="ECO:0000313" key="3">
    <source>
        <dbReference type="Proteomes" id="UP000000763"/>
    </source>
</evidence>
<gene>
    <name evidence="2" type="ordered locus">Os07g0556500</name>
</gene>
<dbReference type="Proteomes" id="UP000000763">
    <property type="component" value="Chromosome 7"/>
</dbReference>
<feature type="signal peptide" evidence="1">
    <location>
        <begin position="1"/>
        <end position="23"/>
    </location>
</feature>
<accession>C7J4Q5</accession>